<dbReference type="CDD" id="cd02979">
    <property type="entry name" value="PHOX_C"/>
    <property type="match status" value="1"/>
</dbReference>
<feature type="region of interest" description="Disordered" evidence="5">
    <location>
        <begin position="175"/>
        <end position="219"/>
    </location>
</feature>
<dbReference type="InterPro" id="IPR036249">
    <property type="entry name" value="Thioredoxin-like_sf"/>
</dbReference>
<feature type="compositionally biased region" description="Polar residues" evidence="5">
    <location>
        <begin position="180"/>
        <end position="190"/>
    </location>
</feature>
<dbReference type="PANTHER" id="PTHR43004:SF20">
    <property type="entry name" value="2-MONOOXYGENASE, PUTATIVE (AFU_ORTHOLOGUE AFUA_1G13660)-RELATED"/>
    <property type="match status" value="1"/>
</dbReference>
<keyword evidence="2" id="KW-0285">Flavoprotein</keyword>
<sequence length="749" mass="81964">MPAPPTPTPAATHSKVDLLIIGAGPAGLMAANWAVSLGCRSVRVVDKRNTKIFTGQADGLQCRTLEVLHSFGMAQDIVRQSNHMLEVCFWNPVDGTLRRTGRIPDTIPGISRWQQVVLHQGRIERAFLDRIHAQSHGEVQVERAKLPERLDVDTDLVESTHPDVYPVRVQVRQLSEDEATPSQMGKSTPNGLFRSALAPDDTPELLSSSSSSVSGTKAGAVGSRQVIHAKYVIGCDGAHSWTRKQMGIDMAGEQTDYIWGVLDAVPVTDFPDIRMRCAIHSANDGSVMIIPREDGLVRFYIQISSTSDGAADAATKVDRHNITWQRILKAAQTIIKPYRLEISERDLHWWTAYQIGQRVASGFSLHDRVFIAGDACHTHSPKAGQGMNVSMMDTYNLVWKVAKVLQRQSPRSILPTYQAERRRVAQELIAFDHRFSRLFSGKPQAAEDAAREAGVDLAEFRNVFAKGNRFASGTAVEYGPSLLVGRGGDATELGDGTDVVGPGALSRPELSAEGCGESRIVVGQRLNTAQVVCVADARPWQLVDWLPSDGRWRLLLFCGNLVDAAQRPRIEAFARYLETQLLPRYTPARHDVDSVIDCLTISSTPRTACELSDYPAILHPLTTKWHRPGSASAAAGDVGEARAKSQDYWKIFCDDESYHAGHGRAYEKYGIDAQRGAVVVARPDGYVSLLVALDDVDRIDAFFDKCMLPAEMHLPFASRDKPSGAVDGAETKGVPPVPSKEAGEVAQAL</sequence>
<feature type="region of interest" description="Disordered" evidence="5">
    <location>
        <begin position="719"/>
        <end position="749"/>
    </location>
</feature>
<dbReference type="OrthoDB" id="1716816at2759"/>
<dbReference type="InterPro" id="IPR036188">
    <property type="entry name" value="FAD/NAD-bd_sf"/>
</dbReference>
<dbReference type="InterPro" id="IPR012941">
    <property type="entry name" value="Phe_hydrox_C_dim_dom"/>
</dbReference>
<dbReference type="SUPFAM" id="SSF51905">
    <property type="entry name" value="FAD/NAD(P)-binding domain"/>
    <property type="match status" value="1"/>
</dbReference>
<dbReference type="GeneID" id="19318412"/>
<evidence type="ECO:0000256" key="3">
    <source>
        <dbReference type="ARBA" id="ARBA00022827"/>
    </source>
</evidence>
<protein>
    <recommendedName>
        <fullName evidence="10">Phenol 2-monooxygenase</fullName>
    </recommendedName>
</protein>
<evidence type="ECO:0000313" key="8">
    <source>
        <dbReference type="EMBL" id="EPQ27980.1"/>
    </source>
</evidence>
<evidence type="ECO:0000256" key="4">
    <source>
        <dbReference type="ARBA" id="ARBA00023002"/>
    </source>
</evidence>
<dbReference type="HOGENOM" id="CLU_009665_9_2_1"/>
<feature type="domain" description="Phenol hydroxylase-like C-terminal dimerisation" evidence="7">
    <location>
        <begin position="476"/>
        <end position="626"/>
    </location>
</feature>
<dbReference type="EMBL" id="KE361636">
    <property type="protein sequence ID" value="EPQ27980.1"/>
    <property type="molecule type" value="Genomic_DNA"/>
</dbReference>
<dbReference type="Pfam" id="PF07976">
    <property type="entry name" value="Phe_hydrox_dim"/>
    <property type="match status" value="2"/>
</dbReference>
<dbReference type="InterPro" id="IPR038220">
    <property type="entry name" value="PHOX_C_sf"/>
</dbReference>
<evidence type="ECO:0000256" key="2">
    <source>
        <dbReference type="ARBA" id="ARBA00022630"/>
    </source>
</evidence>
<dbReference type="SUPFAM" id="SSF52833">
    <property type="entry name" value="Thioredoxin-like"/>
    <property type="match status" value="1"/>
</dbReference>
<evidence type="ECO:0008006" key="10">
    <source>
        <dbReference type="Google" id="ProtNLM"/>
    </source>
</evidence>
<dbReference type="InterPro" id="IPR002938">
    <property type="entry name" value="FAD-bd"/>
</dbReference>
<evidence type="ECO:0000259" key="7">
    <source>
        <dbReference type="Pfam" id="PF07976"/>
    </source>
</evidence>
<keyword evidence="4" id="KW-0560">Oxidoreductase</keyword>
<reference evidence="8 9" key="1">
    <citation type="journal article" date="2013" name="Plant Cell">
        <title>The transition from a phytopathogenic smut ancestor to an anamorphic biocontrol agent deciphered by comparative whole-genome analysis.</title>
        <authorList>
            <person name="Lefebvre F."/>
            <person name="Joly D.L."/>
            <person name="Labbe C."/>
            <person name="Teichmann B."/>
            <person name="Linning R."/>
            <person name="Belzile F."/>
            <person name="Bakkeren G."/>
            <person name="Belanger R.R."/>
        </authorList>
    </citation>
    <scope>NUCLEOTIDE SEQUENCE [LARGE SCALE GENOMIC DNA]</scope>
    <source>
        <strain evidence="8 9">PF-1</strain>
    </source>
</reference>
<gene>
    <name evidence="8" type="ORF">PFL1_04307</name>
</gene>
<dbReference type="KEGG" id="pfp:PFL1_04307"/>
<dbReference type="Proteomes" id="UP000053664">
    <property type="component" value="Unassembled WGS sequence"/>
</dbReference>
<dbReference type="eggNOG" id="KOG3855">
    <property type="taxonomic scope" value="Eukaryota"/>
</dbReference>
<organism evidence="8 9">
    <name type="scientific">Pseudozyma flocculosa PF-1</name>
    <dbReference type="NCBI Taxonomy" id="1277687"/>
    <lineage>
        <taxon>Eukaryota</taxon>
        <taxon>Fungi</taxon>
        <taxon>Dikarya</taxon>
        <taxon>Basidiomycota</taxon>
        <taxon>Ustilaginomycotina</taxon>
        <taxon>Ustilaginomycetes</taxon>
        <taxon>Ustilaginales</taxon>
        <taxon>Ustilaginaceae</taxon>
        <taxon>Pseudozyma</taxon>
    </lineage>
</organism>
<dbReference type="Gene3D" id="3.50.50.60">
    <property type="entry name" value="FAD/NAD(P)-binding domain"/>
    <property type="match status" value="1"/>
</dbReference>
<dbReference type="Gene3D" id="3.40.30.20">
    <property type="match status" value="1"/>
</dbReference>
<name>A0A061H7J1_9BASI</name>
<dbReference type="GO" id="GO:0016709">
    <property type="term" value="F:oxidoreductase activity, acting on paired donors, with incorporation or reduction of molecular oxygen, NAD(P)H as one donor, and incorporation of one atom of oxygen"/>
    <property type="evidence" value="ECO:0007669"/>
    <property type="project" value="UniProtKB-ARBA"/>
</dbReference>
<evidence type="ECO:0000313" key="9">
    <source>
        <dbReference type="Proteomes" id="UP000053664"/>
    </source>
</evidence>
<comment type="similarity">
    <text evidence="1">Belongs to the PheA/TfdB FAD monooxygenase family.</text>
</comment>
<evidence type="ECO:0000259" key="6">
    <source>
        <dbReference type="Pfam" id="PF01494"/>
    </source>
</evidence>
<dbReference type="PANTHER" id="PTHR43004">
    <property type="entry name" value="TRK SYSTEM POTASSIUM UPTAKE PROTEIN"/>
    <property type="match status" value="1"/>
</dbReference>
<dbReference type="InterPro" id="IPR050641">
    <property type="entry name" value="RIFMO-like"/>
</dbReference>
<keyword evidence="3" id="KW-0274">FAD</keyword>
<dbReference type="AlphaFoldDB" id="A0A061H7J1"/>
<dbReference type="Gene3D" id="3.30.9.10">
    <property type="entry name" value="D-Amino Acid Oxidase, subunit A, domain 2"/>
    <property type="match status" value="1"/>
</dbReference>
<evidence type="ECO:0000256" key="5">
    <source>
        <dbReference type="SAM" id="MobiDB-lite"/>
    </source>
</evidence>
<accession>A0A061H7J1</accession>
<proteinExistence type="inferred from homology"/>
<dbReference type="SUPFAM" id="SSF54373">
    <property type="entry name" value="FAD-linked reductases, C-terminal domain"/>
    <property type="match status" value="1"/>
</dbReference>
<dbReference type="PRINTS" id="PR00420">
    <property type="entry name" value="RNGMNOXGNASE"/>
</dbReference>
<dbReference type="GO" id="GO:0071949">
    <property type="term" value="F:FAD binding"/>
    <property type="evidence" value="ECO:0007669"/>
    <property type="project" value="InterPro"/>
</dbReference>
<feature type="domain" description="Phenol hydroxylase-like C-terminal dimerisation" evidence="7">
    <location>
        <begin position="645"/>
        <end position="710"/>
    </location>
</feature>
<feature type="domain" description="FAD-binding" evidence="6">
    <location>
        <begin position="16"/>
        <end position="431"/>
    </location>
</feature>
<evidence type="ECO:0000256" key="1">
    <source>
        <dbReference type="ARBA" id="ARBA00007801"/>
    </source>
</evidence>
<dbReference type="RefSeq" id="XP_007880024.1">
    <property type="nucleotide sequence ID" value="XM_007881833.1"/>
</dbReference>
<dbReference type="Pfam" id="PF01494">
    <property type="entry name" value="FAD_binding_3"/>
    <property type="match status" value="1"/>
</dbReference>